<dbReference type="EMBL" id="ABWL02000016">
    <property type="protein sequence ID" value="EFE07091.1"/>
    <property type="molecule type" value="Genomic_DNA"/>
</dbReference>
<comment type="caution">
    <text evidence="1">The sequence shown here is derived from an EMBL/GenBank/DDBJ whole genome shotgun (WGS) entry which is preliminary data.</text>
</comment>
<accession>D4BFF4</accession>
<evidence type="ECO:0000313" key="1">
    <source>
        <dbReference type="EMBL" id="EFE07091.1"/>
    </source>
</evidence>
<name>D4BFF4_9ENTR</name>
<organism evidence="1 2">
    <name type="scientific">Citrobacter youngae ATCC 29220</name>
    <dbReference type="NCBI Taxonomy" id="500640"/>
    <lineage>
        <taxon>Bacteria</taxon>
        <taxon>Pseudomonadati</taxon>
        <taxon>Pseudomonadota</taxon>
        <taxon>Gammaproteobacteria</taxon>
        <taxon>Enterobacterales</taxon>
        <taxon>Enterobacteriaceae</taxon>
        <taxon>Citrobacter</taxon>
        <taxon>Citrobacter freundii complex</taxon>
    </lineage>
</organism>
<sequence>MKHFVQEECYSAGNNKEKGNSFLPEKVVCSFFHRHWRQVCLPGPPALPENRCKAGGL</sequence>
<gene>
    <name evidence="1" type="ORF">CIT292_08970</name>
</gene>
<evidence type="ECO:0000313" key="2">
    <source>
        <dbReference type="Proteomes" id="UP000003880"/>
    </source>
</evidence>
<proteinExistence type="predicted"/>
<reference evidence="1 2" key="1">
    <citation type="submission" date="2010-02" db="EMBL/GenBank/DDBJ databases">
        <authorList>
            <person name="Weinstock G."/>
            <person name="Sodergren E."/>
            <person name="Clifton S."/>
            <person name="Fulton L."/>
            <person name="Fulton B."/>
            <person name="Courtney L."/>
            <person name="Fronick C."/>
            <person name="Harrison M."/>
            <person name="Strong C."/>
            <person name="Farmer C."/>
            <person name="Delahaunty K."/>
            <person name="Markovic C."/>
            <person name="Hall O."/>
            <person name="Minx P."/>
            <person name="Tomlinson C."/>
            <person name="Mitreva M."/>
            <person name="Nelson J."/>
            <person name="Hou S."/>
            <person name="Wollam A."/>
            <person name="Pepin K.H."/>
            <person name="Johnson M."/>
            <person name="Bhonagiri V."/>
            <person name="Zhang X."/>
            <person name="Suruliraj S."/>
            <person name="Warren W."/>
            <person name="Chinwalla A."/>
            <person name="Mardis E.R."/>
            <person name="Wilson R.K."/>
        </authorList>
    </citation>
    <scope>NUCLEOTIDE SEQUENCE [LARGE SCALE GENOMIC DNA]</scope>
    <source>
        <strain evidence="1 2">ATCC 29220</strain>
    </source>
</reference>
<protein>
    <submittedName>
        <fullName evidence="1">Uncharacterized protein</fullName>
    </submittedName>
</protein>
<dbReference type="Proteomes" id="UP000003880">
    <property type="component" value="Unassembled WGS sequence"/>
</dbReference>
<dbReference type="AlphaFoldDB" id="D4BFF4"/>
<dbReference type="HOGENOM" id="CLU_2988359_0_0_6"/>